<dbReference type="InterPro" id="IPR050282">
    <property type="entry name" value="Cycloisomerase_2"/>
</dbReference>
<dbReference type="InterPro" id="IPR015943">
    <property type="entry name" value="WD40/YVTN_repeat-like_dom_sf"/>
</dbReference>
<evidence type="ECO:0000256" key="1">
    <source>
        <dbReference type="ARBA" id="ARBA00005564"/>
    </source>
</evidence>
<name>A0AAX0WZ39_9GAMM</name>
<sequence length="643" mass="65282">MNRQHFINKVFTGTWMMFAMALAYAGTPLWTLTPLTATKITVPTNGVATVKYLVTNQSKRSHTLIMTAIPGITQVTKTGNCPNPFILGYQQSCILNLTVNGSAITRNIIGGPVVCQQGNLNQCYQPSSVNILHITQAPAQEYTIGGSISGLTASGLVLQNNGGDNLSVAANATTFQFSTPVAFGGSYNVTVLTQPKGLTCTVNNGSGSNVMANVTNIAITCSTITYTIGGSISGLTTSGLILQNNGGDNLSVAANATTFQFSTPVAFGGSYNVTVLTQPKGLICTVNNGSGSNVMADVTNVVITCREFFSYTVGAGNIISGSNINAITGSLTPLGGSPFATGLTTANSIVLSPDVQFLYEVGPTNNAVFGFSLDLTTGNLSSIGSFATGGPLPRGLAISPSGLFIFASHGSVSAGLSVYTVNTTTGALTSVVGSPYSLGGGVPRGVAVSRDNRFVYALNSSMNTVYAYSIDASTGALTSVPGSPFLTGGTTPQNIVVSPNNNFVYITNQNTDTVSAFSRNTITGALTPIVGSPFSAGDDANGIAITPNGNFLYVSNFGIGTVTAFSVNTITGALTSSVPGSPFTVGAASQGIAITPDGSFLYVASGNEASIYALSINSATGALTPIPGSPFAVGSGPVSIAIG</sequence>
<organism evidence="3 4">
    <name type="scientific">Legionella anisa</name>
    <dbReference type="NCBI Taxonomy" id="28082"/>
    <lineage>
        <taxon>Bacteria</taxon>
        <taxon>Pseudomonadati</taxon>
        <taxon>Pseudomonadota</taxon>
        <taxon>Gammaproteobacteria</taxon>
        <taxon>Legionellales</taxon>
        <taxon>Legionellaceae</taxon>
        <taxon>Legionella</taxon>
    </lineage>
</organism>
<dbReference type="SUPFAM" id="SSF50974">
    <property type="entry name" value="Nitrous oxide reductase, N-terminal domain"/>
    <property type="match status" value="1"/>
</dbReference>
<dbReference type="GO" id="GO:0017057">
    <property type="term" value="F:6-phosphogluconolactonase activity"/>
    <property type="evidence" value="ECO:0007669"/>
    <property type="project" value="TreeGrafter"/>
</dbReference>
<dbReference type="PANTHER" id="PTHR30344">
    <property type="entry name" value="6-PHOSPHOGLUCONOLACTONASE-RELATED"/>
    <property type="match status" value="1"/>
</dbReference>
<comment type="caution">
    <text evidence="3">The sequence shown here is derived from an EMBL/GenBank/DDBJ whole genome shotgun (WGS) entry which is preliminary data.</text>
</comment>
<dbReference type="InterPro" id="IPR011045">
    <property type="entry name" value="N2O_reductase_N"/>
</dbReference>
<dbReference type="AlphaFoldDB" id="A0AAX0WZ39"/>
<evidence type="ECO:0000313" key="3">
    <source>
        <dbReference type="EMBL" id="PNL62179.1"/>
    </source>
</evidence>
<dbReference type="GO" id="GO:0006006">
    <property type="term" value="P:glucose metabolic process"/>
    <property type="evidence" value="ECO:0007669"/>
    <property type="project" value="UniProtKB-KW"/>
</dbReference>
<evidence type="ECO:0000313" key="4">
    <source>
        <dbReference type="Proteomes" id="UP000192511"/>
    </source>
</evidence>
<keyword evidence="2" id="KW-0313">Glucose metabolism</keyword>
<proteinExistence type="inferred from homology"/>
<keyword evidence="4" id="KW-1185">Reference proteome</keyword>
<reference evidence="3" key="1">
    <citation type="submission" date="2017-12" db="EMBL/GenBank/DDBJ databases">
        <title>FDA dAtabase for Regulatory Grade micrObial Sequences (FDA-ARGOS): Supporting development and validation of Infectious Disease Dx tests.</title>
        <authorList>
            <person name="Kerrigan L."/>
            <person name="Tallon L.J."/>
            <person name="Sadzewicz L."/>
            <person name="Sengamalay N."/>
            <person name="Ott S."/>
            <person name="Godinez A."/>
            <person name="Nagaraj S."/>
            <person name="Vavikolanu K."/>
            <person name="Vyas G."/>
            <person name="Nadendla S."/>
            <person name="Aluvathingal J."/>
            <person name="Sichtig H."/>
        </authorList>
    </citation>
    <scope>NUCLEOTIDE SEQUENCE [LARGE SCALE GENOMIC DNA]</scope>
    <source>
        <strain evidence="3">FDAARGOS_200</strain>
    </source>
</reference>
<dbReference type="EMBL" id="NBTX02000004">
    <property type="protein sequence ID" value="PNL62179.1"/>
    <property type="molecule type" value="Genomic_DNA"/>
</dbReference>
<dbReference type="Gene3D" id="2.130.10.10">
    <property type="entry name" value="YVTN repeat-like/Quinoprotein amine dehydrogenase"/>
    <property type="match status" value="3"/>
</dbReference>
<dbReference type="Proteomes" id="UP000192511">
    <property type="component" value="Unassembled WGS sequence"/>
</dbReference>
<protein>
    <submittedName>
        <fullName evidence="3">Uncharacterized protein</fullName>
    </submittedName>
</protein>
<comment type="similarity">
    <text evidence="1">Belongs to the cycloisomerase 2 family.</text>
</comment>
<accession>A0AAX0WZ39</accession>
<dbReference type="Pfam" id="PF10282">
    <property type="entry name" value="Lactonase"/>
    <property type="match status" value="3"/>
</dbReference>
<keyword evidence="2" id="KW-0119">Carbohydrate metabolism</keyword>
<dbReference type="PANTHER" id="PTHR30344:SF1">
    <property type="entry name" value="6-PHOSPHOGLUCONOLACTONASE"/>
    <property type="match status" value="1"/>
</dbReference>
<gene>
    <name evidence="3" type="ORF">A6J39_013670</name>
</gene>
<dbReference type="InterPro" id="IPR019405">
    <property type="entry name" value="Lactonase_7-beta_prop"/>
</dbReference>
<evidence type="ECO:0000256" key="2">
    <source>
        <dbReference type="ARBA" id="ARBA00022526"/>
    </source>
</evidence>
<dbReference type="GeneID" id="98065460"/>
<dbReference type="RefSeq" id="WP_019235419.1">
    <property type="nucleotide sequence ID" value="NZ_CAAAHR010000110.1"/>
</dbReference>